<evidence type="ECO:0000313" key="5">
    <source>
        <dbReference type="RefSeq" id="XP_012945465.1"/>
    </source>
</evidence>
<feature type="compositionally biased region" description="Polar residues" evidence="2">
    <location>
        <begin position="173"/>
        <end position="193"/>
    </location>
</feature>
<feature type="compositionally biased region" description="Basic residues" evidence="2">
    <location>
        <begin position="117"/>
        <end position="127"/>
    </location>
</feature>
<gene>
    <name evidence="5" type="primary">LOC101862083</name>
</gene>
<keyword evidence="1" id="KW-0343">GTPase activation</keyword>
<dbReference type="PANTHER" id="PTHR14963">
    <property type="entry name" value="RHO GTPASE ACTIVATING PROTEIN 18,19-RELATED"/>
    <property type="match status" value="1"/>
</dbReference>
<dbReference type="SMART" id="SM00324">
    <property type="entry name" value="RhoGAP"/>
    <property type="match status" value="1"/>
</dbReference>
<evidence type="ECO:0000256" key="1">
    <source>
        <dbReference type="ARBA" id="ARBA00022468"/>
    </source>
</evidence>
<dbReference type="Gene3D" id="1.10.555.10">
    <property type="entry name" value="Rho GTPase activation protein"/>
    <property type="match status" value="1"/>
</dbReference>
<protein>
    <submittedName>
        <fullName evidence="5">Rho GTPase-activating protein 18</fullName>
    </submittedName>
</protein>
<sequence>MAASPSRELEEYWNEFHTIEQQHADTHSDEDELSKTPDEGEMEAAWLARAGYGFVVNKFQDGKDLSDGELDTLTHSLTRAQAEAVRKRINVLSTTMRRKNRVHKVHVKDIFPTQLHGHQHHNQHHHSGGGGDGGGGGGGGSDASGLMIRDAPSSPSPVHRQSSVGSGGKSGSEPWSSGLSQNKGGYSMSGGSSEITEDVEAGVETLGIHPRSGSRTQKEGDKFSNLPSVSDIEISLDFHLEETERPSSPLSTLPDPHRVDLPAFEPKPDPLGVTLIGDLAECDMDKIKSLAHIELTALFDHYSIVYSRPKRKKKMKDQGIFGVPLDLLVERDQKRSPGTDIPLVFQAMVNFLEKEGLTTEGILRVSGADTRAKQLRQDLEEKFYQGLFAWGDAGPHDVAVVFKQFLRELPVPLLSYDYLDAFPQVSSIPKTLEQLKALNLLILLLTDEHRNTLKVLLRFLRDIISHSNRNKMGLNNVSMVMAPNLFLATPLGKGEKADLELELKKAAGTSNIVKMLVHYQDILWTIPTTFIAQIRHQYTTEAHRKSKERLLSRLPWKKDKDRSDIYKKPPPSPDQPEVQDGVIRVQAPHLTKSSALIQLEPATTAADVVAKFKGGDGVLHRDDSTIGEMEETNGHTFRNPNNAQYAHDCDYLYEVGGNIAERCLDPRTKMMDLYHVNPLADWVIRKKKGR</sequence>
<feature type="compositionally biased region" description="Basic and acidic residues" evidence="2">
    <location>
        <begin position="20"/>
        <end position="38"/>
    </location>
</feature>
<name>A0ABM1AD79_APLCA</name>
<dbReference type="RefSeq" id="XP_012945465.1">
    <property type="nucleotide sequence ID" value="XM_013090011.2"/>
</dbReference>
<dbReference type="InterPro" id="IPR057323">
    <property type="entry name" value="RHG40/28/18_ubiquitin"/>
</dbReference>
<reference evidence="5" key="1">
    <citation type="submission" date="2025-08" db="UniProtKB">
        <authorList>
            <consortium name="RefSeq"/>
        </authorList>
    </citation>
    <scope>IDENTIFICATION</scope>
</reference>
<feature type="compositionally biased region" description="Gly residues" evidence="2">
    <location>
        <begin position="128"/>
        <end position="142"/>
    </location>
</feature>
<feature type="region of interest" description="Disordered" evidence="2">
    <location>
        <begin position="116"/>
        <end position="193"/>
    </location>
</feature>
<accession>A0ABM1AD79</accession>
<dbReference type="Pfam" id="PF00620">
    <property type="entry name" value="RhoGAP"/>
    <property type="match status" value="1"/>
</dbReference>
<feature type="domain" description="Rho-GAP" evidence="3">
    <location>
        <begin position="323"/>
        <end position="524"/>
    </location>
</feature>
<dbReference type="GeneID" id="101862083"/>
<dbReference type="PANTHER" id="PTHR14963:SF1">
    <property type="entry name" value="RHO GTPASE-ACTIVATING PROTEIN CONUNDRUM"/>
    <property type="match status" value="1"/>
</dbReference>
<evidence type="ECO:0000313" key="4">
    <source>
        <dbReference type="Proteomes" id="UP000694888"/>
    </source>
</evidence>
<dbReference type="InterPro" id="IPR000198">
    <property type="entry name" value="RhoGAP_dom"/>
</dbReference>
<feature type="region of interest" description="Disordered" evidence="2">
    <location>
        <begin position="20"/>
        <end position="39"/>
    </location>
</feature>
<dbReference type="PROSITE" id="PS50238">
    <property type="entry name" value="RHOGAP"/>
    <property type="match status" value="1"/>
</dbReference>
<dbReference type="Proteomes" id="UP000694888">
    <property type="component" value="Unplaced"/>
</dbReference>
<keyword evidence="4" id="KW-1185">Reference proteome</keyword>
<evidence type="ECO:0000259" key="3">
    <source>
        <dbReference type="PROSITE" id="PS50238"/>
    </source>
</evidence>
<dbReference type="Pfam" id="PF25442">
    <property type="entry name" value="Ubiquitin_RHG40_C"/>
    <property type="match status" value="1"/>
</dbReference>
<proteinExistence type="predicted"/>
<dbReference type="SUPFAM" id="SSF48350">
    <property type="entry name" value="GTPase activation domain, GAP"/>
    <property type="match status" value="1"/>
</dbReference>
<organism evidence="4 5">
    <name type="scientific">Aplysia californica</name>
    <name type="common">California sea hare</name>
    <dbReference type="NCBI Taxonomy" id="6500"/>
    <lineage>
        <taxon>Eukaryota</taxon>
        <taxon>Metazoa</taxon>
        <taxon>Spiralia</taxon>
        <taxon>Lophotrochozoa</taxon>
        <taxon>Mollusca</taxon>
        <taxon>Gastropoda</taxon>
        <taxon>Heterobranchia</taxon>
        <taxon>Euthyneura</taxon>
        <taxon>Tectipleura</taxon>
        <taxon>Aplysiida</taxon>
        <taxon>Aplysioidea</taxon>
        <taxon>Aplysiidae</taxon>
        <taxon>Aplysia</taxon>
    </lineage>
</organism>
<evidence type="ECO:0000256" key="2">
    <source>
        <dbReference type="SAM" id="MobiDB-lite"/>
    </source>
</evidence>
<dbReference type="InterPro" id="IPR008936">
    <property type="entry name" value="Rho_GTPase_activation_prot"/>
</dbReference>